<dbReference type="Proteomes" id="UP001299235">
    <property type="component" value="Unassembled WGS sequence"/>
</dbReference>
<keyword evidence="5" id="KW-1185">Reference proteome</keyword>
<dbReference type="Pfam" id="PF26018">
    <property type="entry name" value="BSH_RND_rel"/>
    <property type="match status" value="1"/>
</dbReference>
<gene>
    <name evidence="4" type="ORF">LKD42_01395</name>
</gene>
<organism evidence="4 5">
    <name type="scientific">Hominisplanchenecus faecis</name>
    <dbReference type="NCBI Taxonomy" id="2885351"/>
    <lineage>
        <taxon>Bacteria</taxon>
        <taxon>Bacillati</taxon>
        <taxon>Bacillota</taxon>
        <taxon>Clostridia</taxon>
        <taxon>Lachnospirales</taxon>
        <taxon>Lachnospiraceae</taxon>
        <taxon>Hominisplanchenecus</taxon>
    </lineage>
</organism>
<evidence type="ECO:0000313" key="4">
    <source>
        <dbReference type="EMBL" id="MCC2147917.1"/>
    </source>
</evidence>
<keyword evidence="2" id="KW-0472">Membrane</keyword>
<keyword evidence="2" id="KW-1133">Transmembrane helix</keyword>
<comment type="caution">
    <text evidence="4">The sequence shown here is derived from an EMBL/GenBank/DDBJ whole genome shotgun (WGS) entry which is preliminary data.</text>
</comment>
<evidence type="ECO:0000256" key="1">
    <source>
        <dbReference type="SAM" id="MobiDB-lite"/>
    </source>
</evidence>
<evidence type="ECO:0000256" key="2">
    <source>
        <dbReference type="SAM" id="Phobius"/>
    </source>
</evidence>
<feature type="domain" description="RND related barrel-sandwich hybrid" evidence="3">
    <location>
        <begin position="70"/>
        <end position="278"/>
    </location>
</feature>
<evidence type="ECO:0000313" key="5">
    <source>
        <dbReference type="Proteomes" id="UP001299235"/>
    </source>
</evidence>
<evidence type="ECO:0000259" key="3">
    <source>
        <dbReference type="Pfam" id="PF26018"/>
    </source>
</evidence>
<dbReference type="EMBL" id="JAJEQE010000002">
    <property type="protein sequence ID" value="MCC2147917.1"/>
    <property type="molecule type" value="Genomic_DNA"/>
</dbReference>
<accession>A0ABS8ERX7</accession>
<keyword evidence="2" id="KW-0812">Transmembrane</keyword>
<feature type="region of interest" description="Disordered" evidence="1">
    <location>
        <begin position="103"/>
        <end position="162"/>
    </location>
</feature>
<dbReference type="RefSeq" id="WP_248834586.1">
    <property type="nucleotide sequence ID" value="NZ_JAJEQE010000002.1"/>
</dbReference>
<feature type="compositionally biased region" description="Low complexity" evidence="1">
    <location>
        <begin position="111"/>
        <end position="145"/>
    </location>
</feature>
<name>A0ABS8ERX7_9FIRM</name>
<sequence length="503" mass="55649">MIAKKNSKKIVKYKKYIGINIGTLLFGIVFVYMMVCIVMYLTSTHIAPYEVKKGSLSGNYKYTALALKSETVVEAPESGAVTYYAREGTEIGKNGVICSINENGTTRTERTSASSQTTESASLTESTELSESTTESSAETETTIESTDEKEDALQTTDTSESGTLSAADAKKLCAAAAGYASAFSGQNFQKAYDMKADVESAVLDLYTEDVYGNADEGSLFNVCRTDGPGIVVYSVDGFEDVKAEDVTTDMFSMKAYHKENLRLNGTAKSGDPLYKLVTEDNWSLILPIDNKIVSELTDQSSVTIRFLKDGTTADATVSVVQNKNTYFAKLDMDHSVVRFASDRFLDIELLLNKKSGLKIPKTAIEQRNFYIIPQEYVISNNDDSNEVTVLVETYTNSGKSEQKYKTTTVYEKVDDNYYVDINEFSEGDYIVRKNSSNKYRIEEIASLQGVYNINKGYAVFREVTVIAENEEYCIVADDDTFGLAQYDHIALDADTVSDDQLL</sequence>
<dbReference type="InterPro" id="IPR058709">
    <property type="entry name" value="BSH_RND-rel"/>
</dbReference>
<protein>
    <recommendedName>
        <fullName evidence="3">RND related barrel-sandwich hybrid domain-containing protein</fullName>
    </recommendedName>
</protein>
<proteinExistence type="predicted"/>
<feature type="transmembrane region" description="Helical" evidence="2">
    <location>
        <begin position="21"/>
        <end position="41"/>
    </location>
</feature>
<reference evidence="4 5" key="1">
    <citation type="submission" date="2021-10" db="EMBL/GenBank/DDBJ databases">
        <title>Anaerobic single-cell dispensing facilitates the cultivation of human gut bacteria.</title>
        <authorList>
            <person name="Afrizal A."/>
        </authorList>
    </citation>
    <scope>NUCLEOTIDE SEQUENCE [LARGE SCALE GENOMIC DNA]</scope>
    <source>
        <strain evidence="4 5">CLA-AA-H246</strain>
    </source>
</reference>